<feature type="non-terminal residue" evidence="5">
    <location>
        <position position="1"/>
    </location>
</feature>
<dbReference type="AlphaFoldDB" id="A0A9W7BDP5"/>
<evidence type="ECO:0008006" key="7">
    <source>
        <dbReference type="Google" id="ProtNLM"/>
    </source>
</evidence>
<keyword evidence="1" id="KW-0677">Repeat</keyword>
<dbReference type="Proteomes" id="UP001162640">
    <property type="component" value="Unassembled WGS sequence"/>
</dbReference>
<dbReference type="Pfam" id="PF13181">
    <property type="entry name" value="TPR_8"/>
    <property type="match status" value="2"/>
</dbReference>
<dbReference type="PROSITE" id="PS50005">
    <property type="entry name" value="TPR"/>
    <property type="match status" value="4"/>
</dbReference>
<dbReference type="SUPFAM" id="SSF48452">
    <property type="entry name" value="TPR-like"/>
    <property type="match status" value="2"/>
</dbReference>
<accession>A0A9W7BDP5</accession>
<name>A0A9W7BDP5_9STRA</name>
<evidence type="ECO:0000256" key="4">
    <source>
        <dbReference type="PROSITE-ProRule" id="PRU00339"/>
    </source>
</evidence>
<dbReference type="PANTHER" id="PTHR44186:SF1">
    <property type="entry name" value="BARDET-BIEDL SYNDROME 4 PROTEIN"/>
    <property type="match status" value="1"/>
</dbReference>
<evidence type="ECO:0000256" key="3">
    <source>
        <dbReference type="ARBA" id="ARBA00023778"/>
    </source>
</evidence>
<proteinExistence type="inferred from homology"/>
<dbReference type="GO" id="GO:0061512">
    <property type="term" value="P:protein localization to cilium"/>
    <property type="evidence" value="ECO:0007669"/>
    <property type="project" value="TreeGrafter"/>
</dbReference>
<dbReference type="GO" id="GO:0060271">
    <property type="term" value="P:cilium assembly"/>
    <property type="evidence" value="ECO:0007669"/>
    <property type="project" value="TreeGrafter"/>
</dbReference>
<evidence type="ECO:0000256" key="1">
    <source>
        <dbReference type="ARBA" id="ARBA00022737"/>
    </source>
</evidence>
<comment type="caution">
    <text evidence="5">The sequence shown here is derived from an EMBL/GenBank/DDBJ whole genome shotgun (WGS) entry which is preliminary data.</text>
</comment>
<feature type="repeat" description="TPR" evidence="4">
    <location>
        <begin position="35"/>
        <end position="68"/>
    </location>
</feature>
<dbReference type="SMART" id="SM00028">
    <property type="entry name" value="TPR"/>
    <property type="match status" value="6"/>
</dbReference>
<comment type="similarity">
    <text evidence="3">Belongs to the BBS4 family.</text>
</comment>
<gene>
    <name evidence="5" type="ORF">TL16_g11294</name>
</gene>
<dbReference type="InterPro" id="IPR019734">
    <property type="entry name" value="TPR_rpt"/>
</dbReference>
<sequence length="301" mass="34243">DWEIWHNKGLCFTYLKDYEEAIDCFERANDVQRHDASYLQLGKIYCLQEDFKAALKTYQEAVDFSPQNAEILTTLGLVYLRLGENQKAFDHLGNSLAHDPLNPKTILAAGSIIQDNQDMDVALMKYRIAAVKTPNSAQLWNNIGMCFFGKNPPKYVAAVACLKRALYLDPFEWLISYNIGLVHLNKQQYASAFHFFSASINLNPNFAATYMYLAITLARLDDFENSCAAYQKSIEINESDSTTRLNYAITLFNNDEIEQSREQFDVFEDLFAQSGEGEDDPDQEVTAQSAELREALKVEEA</sequence>
<protein>
    <recommendedName>
        <fullName evidence="7">Bardet-Biedl syndrome 4</fullName>
    </recommendedName>
</protein>
<dbReference type="Pfam" id="PF00515">
    <property type="entry name" value="TPR_1"/>
    <property type="match status" value="1"/>
</dbReference>
<evidence type="ECO:0000256" key="2">
    <source>
        <dbReference type="ARBA" id="ARBA00022803"/>
    </source>
</evidence>
<dbReference type="Pfam" id="PF13414">
    <property type="entry name" value="TPR_11"/>
    <property type="match status" value="1"/>
</dbReference>
<keyword evidence="2 4" id="KW-0802">TPR repeat</keyword>
<feature type="repeat" description="TPR" evidence="4">
    <location>
        <begin position="207"/>
        <end position="240"/>
    </location>
</feature>
<dbReference type="InterPro" id="IPR011990">
    <property type="entry name" value="TPR-like_helical_dom_sf"/>
</dbReference>
<feature type="repeat" description="TPR" evidence="4">
    <location>
        <begin position="69"/>
        <end position="102"/>
    </location>
</feature>
<feature type="repeat" description="TPR" evidence="4">
    <location>
        <begin position="173"/>
        <end position="206"/>
    </location>
</feature>
<dbReference type="Gene3D" id="1.25.40.10">
    <property type="entry name" value="Tetratricopeptide repeat domain"/>
    <property type="match status" value="2"/>
</dbReference>
<evidence type="ECO:0000313" key="5">
    <source>
        <dbReference type="EMBL" id="GMH88904.1"/>
    </source>
</evidence>
<dbReference type="PANTHER" id="PTHR44186">
    <property type="match status" value="1"/>
</dbReference>
<reference evidence="6" key="1">
    <citation type="journal article" date="2023" name="Commun. Biol.">
        <title>Genome analysis of Parmales, the sister group of diatoms, reveals the evolutionary specialization of diatoms from phago-mixotrophs to photoautotrophs.</title>
        <authorList>
            <person name="Ban H."/>
            <person name="Sato S."/>
            <person name="Yoshikawa S."/>
            <person name="Yamada K."/>
            <person name="Nakamura Y."/>
            <person name="Ichinomiya M."/>
            <person name="Sato N."/>
            <person name="Blanc-Mathieu R."/>
            <person name="Endo H."/>
            <person name="Kuwata A."/>
            <person name="Ogata H."/>
        </authorList>
    </citation>
    <scope>NUCLEOTIDE SEQUENCE [LARGE SCALE GENOMIC DNA]</scope>
</reference>
<dbReference type="GO" id="GO:0036064">
    <property type="term" value="C:ciliary basal body"/>
    <property type="evidence" value="ECO:0007669"/>
    <property type="project" value="TreeGrafter"/>
</dbReference>
<evidence type="ECO:0000313" key="6">
    <source>
        <dbReference type="Proteomes" id="UP001162640"/>
    </source>
</evidence>
<dbReference type="EMBL" id="BLQM01000420">
    <property type="protein sequence ID" value="GMH88904.1"/>
    <property type="molecule type" value="Genomic_DNA"/>
</dbReference>
<organism evidence="5 6">
    <name type="scientific">Triparma laevis f. inornata</name>
    <dbReference type="NCBI Taxonomy" id="1714386"/>
    <lineage>
        <taxon>Eukaryota</taxon>
        <taxon>Sar</taxon>
        <taxon>Stramenopiles</taxon>
        <taxon>Ochrophyta</taxon>
        <taxon>Bolidophyceae</taxon>
        <taxon>Parmales</taxon>
        <taxon>Triparmaceae</taxon>
        <taxon>Triparma</taxon>
    </lineage>
</organism>